<dbReference type="NCBIfam" id="TIGR04085">
    <property type="entry name" value="rSAM_more_4Fe4S"/>
    <property type="match status" value="1"/>
</dbReference>
<name>A0A927F6P7_9BACT</name>
<dbReference type="CDD" id="cd01335">
    <property type="entry name" value="Radical_SAM"/>
    <property type="match status" value="1"/>
</dbReference>
<dbReference type="SFLD" id="SFLDG01386">
    <property type="entry name" value="main_SPASM_domain-containing"/>
    <property type="match status" value="1"/>
</dbReference>
<evidence type="ECO:0000256" key="5">
    <source>
        <dbReference type="ARBA" id="ARBA00023004"/>
    </source>
</evidence>
<keyword evidence="10" id="KW-1185">Reference proteome</keyword>
<comment type="caution">
    <text evidence="9">The sequence shown here is derived from an EMBL/GenBank/DDBJ whole genome shotgun (WGS) entry which is preliminary data.</text>
</comment>
<dbReference type="Pfam" id="PF13186">
    <property type="entry name" value="SPASM"/>
    <property type="match status" value="1"/>
</dbReference>
<dbReference type="CDD" id="cd21120">
    <property type="entry name" value="SPASM_anSME"/>
    <property type="match status" value="1"/>
</dbReference>
<dbReference type="EMBL" id="JACYFG010000002">
    <property type="protein sequence ID" value="MBD5777978.1"/>
    <property type="molecule type" value="Genomic_DNA"/>
</dbReference>
<keyword evidence="2" id="KW-0004">4Fe-4S</keyword>
<dbReference type="GO" id="GO:0051539">
    <property type="term" value="F:4 iron, 4 sulfur cluster binding"/>
    <property type="evidence" value="ECO:0007669"/>
    <property type="project" value="UniProtKB-KW"/>
</dbReference>
<comment type="similarity">
    <text evidence="7">Belongs to the radical SAM superfamily. Anaerobic sulfatase-maturating enzyme family.</text>
</comment>
<dbReference type="SFLD" id="SFLDG01384">
    <property type="entry name" value="thioether_bond_formation_requi"/>
    <property type="match status" value="1"/>
</dbReference>
<protein>
    <submittedName>
        <fullName evidence="9">Anaerobic sulfatase maturase</fullName>
    </submittedName>
</protein>
<dbReference type="SFLD" id="SFLDG01072">
    <property type="entry name" value="dehydrogenase_like"/>
    <property type="match status" value="1"/>
</dbReference>
<dbReference type="InterPro" id="IPR023867">
    <property type="entry name" value="Sulphatase_maturase_rSAM"/>
</dbReference>
<dbReference type="PROSITE" id="PS51918">
    <property type="entry name" value="RADICAL_SAM"/>
    <property type="match status" value="1"/>
</dbReference>
<dbReference type="PANTHER" id="PTHR43273:SF3">
    <property type="entry name" value="ANAEROBIC SULFATASE-MATURATING ENZYME HOMOLOG ASLB-RELATED"/>
    <property type="match status" value="1"/>
</dbReference>
<sequence>MSTIAKAPFHVMTKPIGPICNLDCKYCFYLEKEALYTDGKWRMAPDVLENYIRQYIEAQPTQHVSFAWQGGEPTLLGVNFFRKVVELQKQYANGKTIENALQTNATLLDDEWAGFLKENDFLIGVSIDGPKEIHDANRVDKKGNSTFDEVMRGIEVLQKGDVRFNTLTCLNRVTSKKPLEIYRFLKGIGSEFQQFIPIVERRPGQQARQWGLDLAAPEEGVVDDEKLPVFGWSVLPEDFGDFYIKIFDKWIRKDVGTIFVQLFETALSKWLGTPGGLCVHAETCGDALAVEHNGDLYSCDHFVYPQYKLGNLKDTPLVDLVSLPKQRQFGLNKRDTLPDYCKRCEVRFVCNGGCPKDRFLHTPDGQPGLHYLCKGYRKFFNHIDVPMRAMAHLNRNRRPASEIMELAINKKLPGYKPMK</sequence>
<evidence type="ECO:0000256" key="1">
    <source>
        <dbReference type="ARBA" id="ARBA00001966"/>
    </source>
</evidence>
<accession>A0A927F6P7</accession>
<dbReference type="SFLD" id="SFLDG01067">
    <property type="entry name" value="SPASM/twitch_domain_containing"/>
    <property type="match status" value="1"/>
</dbReference>
<reference evidence="9" key="1">
    <citation type="submission" date="2020-09" db="EMBL/GenBank/DDBJ databases">
        <title>Pelagicoccus enzymogenes sp. nov. with an EPS production, isolated from marine sediment.</title>
        <authorList>
            <person name="Feng X."/>
        </authorList>
    </citation>
    <scope>NUCLEOTIDE SEQUENCE</scope>
    <source>
        <strain evidence="9">NFK12</strain>
    </source>
</reference>
<dbReference type="GO" id="GO:0016491">
    <property type="term" value="F:oxidoreductase activity"/>
    <property type="evidence" value="ECO:0007669"/>
    <property type="project" value="InterPro"/>
</dbReference>
<evidence type="ECO:0000256" key="2">
    <source>
        <dbReference type="ARBA" id="ARBA00022485"/>
    </source>
</evidence>
<comment type="cofactor">
    <cofactor evidence="1">
        <name>[4Fe-4S] cluster</name>
        <dbReference type="ChEBI" id="CHEBI:49883"/>
    </cofactor>
</comment>
<dbReference type="Proteomes" id="UP000622317">
    <property type="component" value="Unassembled WGS sequence"/>
</dbReference>
<dbReference type="InterPro" id="IPR007197">
    <property type="entry name" value="rSAM"/>
</dbReference>
<dbReference type="NCBIfam" id="TIGR03942">
    <property type="entry name" value="sulfatase_rSAM"/>
    <property type="match status" value="1"/>
</dbReference>
<dbReference type="InterPro" id="IPR058240">
    <property type="entry name" value="rSAM_sf"/>
</dbReference>
<dbReference type="SFLD" id="SFLDF00285">
    <property type="entry name" value="anaerobic_Ser-type_sulfatase-m"/>
    <property type="match status" value="1"/>
</dbReference>
<evidence type="ECO:0000256" key="7">
    <source>
        <dbReference type="ARBA" id="ARBA00023601"/>
    </source>
</evidence>
<dbReference type="InterPro" id="IPR013785">
    <property type="entry name" value="Aldolase_TIM"/>
</dbReference>
<evidence type="ECO:0000259" key="8">
    <source>
        <dbReference type="PROSITE" id="PS51918"/>
    </source>
</evidence>
<dbReference type="SUPFAM" id="SSF102114">
    <property type="entry name" value="Radical SAM enzymes"/>
    <property type="match status" value="1"/>
</dbReference>
<dbReference type="PANTHER" id="PTHR43273">
    <property type="entry name" value="ANAEROBIC SULFATASE-MATURATING ENZYME HOMOLOG ASLB-RELATED"/>
    <property type="match status" value="1"/>
</dbReference>
<keyword evidence="4" id="KW-0479">Metal-binding</keyword>
<evidence type="ECO:0000313" key="9">
    <source>
        <dbReference type="EMBL" id="MBD5777978.1"/>
    </source>
</evidence>
<dbReference type="GO" id="GO:0046872">
    <property type="term" value="F:metal ion binding"/>
    <property type="evidence" value="ECO:0007669"/>
    <property type="project" value="UniProtKB-KW"/>
</dbReference>
<keyword evidence="5" id="KW-0408">Iron</keyword>
<evidence type="ECO:0000256" key="3">
    <source>
        <dbReference type="ARBA" id="ARBA00022691"/>
    </source>
</evidence>
<dbReference type="SFLD" id="SFLDS00029">
    <property type="entry name" value="Radical_SAM"/>
    <property type="match status" value="1"/>
</dbReference>
<evidence type="ECO:0000313" key="10">
    <source>
        <dbReference type="Proteomes" id="UP000622317"/>
    </source>
</evidence>
<proteinExistence type="inferred from homology"/>
<evidence type="ECO:0000256" key="4">
    <source>
        <dbReference type="ARBA" id="ARBA00022723"/>
    </source>
</evidence>
<organism evidence="9 10">
    <name type="scientific">Pelagicoccus enzymogenes</name>
    <dbReference type="NCBI Taxonomy" id="2773457"/>
    <lineage>
        <taxon>Bacteria</taxon>
        <taxon>Pseudomonadati</taxon>
        <taxon>Verrucomicrobiota</taxon>
        <taxon>Opitutia</taxon>
        <taxon>Puniceicoccales</taxon>
        <taxon>Pelagicoccaceae</taxon>
        <taxon>Pelagicoccus</taxon>
    </lineage>
</organism>
<gene>
    <name evidence="9" type="ORF">IEN85_00530</name>
</gene>
<keyword evidence="6" id="KW-0411">Iron-sulfur</keyword>
<dbReference type="InterPro" id="IPR047207">
    <property type="entry name" value="SPASM_anSME"/>
</dbReference>
<feature type="domain" description="Radical SAM core" evidence="8">
    <location>
        <begin position="1"/>
        <end position="245"/>
    </location>
</feature>
<dbReference type="InterPro" id="IPR034491">
    <property type="entry name" value="Anaerob_Ser_sulfatase-maturase"/>
</dbReference>
<keyword evidence="3" id="KW-0949">S-adenosyl-L-methionine</keyword>
<dbReference type="Pfam" id="PF04055">
    <property type="entry name" value="Radical_SAM"/>
    <property type="match status" value="1"/>
</dbReference>
<evidence type="ECO:0000256" key="6">
    <source>
        <dbReference type="ARBA" id="ARBA00023014"/>
    </source>
</evidence>
<dbReference type="InterPro" id="IPR023885">
    <property type="entry name" value="4Fe4S-binding_SPASM_dom"/>
</dbReference>
<dbReference type="AlphaFoldDB" id="A0A927F6P7"/>
<dbReference type="Gene3D" id="3.20.20.70">
    <property type="entry name" value="Aldolase class I"/>
    <property type="match status" value="1"/>
</dbReference>